<feature type="region of interest" description="Disordered" evidence="2">
    <location>
        <begin position="427"/>
        <end position="527"/>
    </location>
</feature>
<feature type="domain" description="MBD" evidence="3">
    <location>
        <begin position="295"/>
        <end position="372"/>
    </location>
</feature>
<feature type="compositionally biased region" description="Basic residues" evidence="2">
    <location>
        <begin position="482"/>
        <end position="491"/>
    </location>
</feature>
<feature type="compositionally biased region" description="Low complexity" evidence="2">
    <location>
        <begin position="500"/>
        <end position="524"/>
    </location>
</feature>
<evidence type="ECO:0000313" key="5">
    <source>
        <dbReference type="Proteomes" id="UP000013827"/>
    </source>
</evidence>
<dbReference type="PROSITE" id="PS50982">
    <property type="entry name" value="MBD"/>
    <property type="match status" value="1"/>
</dbReference>
<dbReference type="KEGG" id="ehx:EMIHUDRAFT_455991"/>
<feature type="coiled-coil region" evidence="1">
    <location>
        <begin position="110"/>
        <end position="142"/>
    </location>
</feature>
<feature type="compositionally biased region" description="Basic residues" evidence="2">
    <location>
        <begin position="446"/>
        <end position="456"/>
    </location>
</feature>
<evidence type="ECO:0000259" key="3">
    <source>
        <dbReference type="PROSITE" id="PS50982"/>
    </source>
</evidence>
<protein>
    <recommendedName>
        <fullName evidence="3">MBD domain-containing protein</fullName>
    </recommendedName>
</protein>
<dbReference type="GO" id="GO:0003677">
    <property type="term" value="F:DNA binding"/>
    <property type="evidence" value="ECO:0007669"/>
    <property type="project" value="InterPro"/>
</dbReference>
<organism evidence="4 5">
    <name type="scientific">Emiliania huxleyi (strain CCMP1516)</name>
    <dbReference type="NCBI Taxonomy" id="280463"/>
    <lineage>
        <taxon>Eukaryota</taxon>
        <taxon>Haptista</taxon>
        <taxon>Haptophyta</taxon>
        <taxon>Prymnesiophyceae</taxon>
        <taxon>Isochrysidales</taxon>
        <taxon>Noelaerhabdaceae</taxon>
        <taxon>Emiliania</taxon>
    </lineage>
</organism>
<dbReference type="Proteomes" id="UP000013827">
    <property type="component" value="Unassembled WGS sequence"/>
</dbReference>
<sequence>MCFMSASLIASPSAASVPGGGGAGHAALVPGAVHSALLAPSVLPSAAPVPRARVIIPADVRIPVPAEAVAGGRVSFHYEQLIYTAALPRLAAGGSCLLRLTVAHWREASAAAARRRREEAARQRAQAQAQRKEARVQREVRAAVESLVSAVEGDEREVRGVVQGLLLVRPPLLIDSQQLLVRPPLLIVSHQLLVQPPLLKSIANRESLIAAVVLSLKAEERRRRAAERQEAQRAREVGVVLVREVEAGGDAVEREVARTLDRVVGRVLRLCDPRYAGLDSPEYAHAQLALERYLVGLGAAAGFGLVGGWSIRVDVRQTGGSAGETDLYFFDERGKKFRSRLEVARHFGLAAEKRKRRGSAEGDVFPFPAGVQGGGGEALVRRKKKKRRCGECAACAAPNCGAERWLCHMNPDATHAACGVPEQAWGGGRAVRTPMPIRASEANGQARRRPRKRRRPQVSPRRVAAPPPQLASRAGVPQTLARRPRKQRPRPTTRPPTPRPAAKVARAAQAATAAAVPTPRAPLASTATSGANRVAGAGGFVAEDHPAAGCDEAVAAQAASLLRRRFPSCVELIGKLLDCRQPLPQIQCHAAGRLLPAPPHRLLVVREGGRVVAAALLLHVAPRRRQSDDTRFSQTTLFAVDESEERRRIGRLRHSLVAYSKLCCARAQSRRLLIMSSGNRFWRNPRFGLGDISAADPMVGRRFDPWTQPCAYLGFDLGGAAGSSTDADAYLRPCRRSLSEVRARTAKRA</sequence>
<proteinExistence type="predicted"/>
<dbReference type="EnsemblProtists" id="EOD32714">
    <property type="protein sequence ID" value="EOD32714"/>
    <property type="gene ID" value="EMIHUDRAFT_455991"/>
</dbReference>
<evidence type="ECO:0000256" key="2">
    <source>
        <dbReference type="SAM" id="MobiDB-lite"/>
    </source>
</evidence>
<dbReference type="PaxDb" id="2903-EOD32714"/>
<name>A0A0D3KAC9_EMIH1</name>
<dbReference type="SUPFAM" id="SSF54171">
    <property type="entry name" value="DNA-binding domain"/>
    <property type="match status" value="1"/>
</dbReference>
<reference evidence="5" key="1">
    <citation type="journal article" date="2013" name="Nature">
        <title>Pan genome of the phytoplankton Emiliania underpins its global distribution.</title>
        <authorList>
            <person name="Read B.A."/>
            <person name="Kegel J."/>
            <person name="Klute M.J."/>
            <person name="Kuo A."/>
            <person name="Lefebvre S.C."/>
            <person name="Maumus F."/>
            <person name="Mayer C."/>
            <person name="Miller J."/>
            <person name="Monier A."/>
            <person name="Salamov A."/>
            <person name="Young J."/>
            <person name="Aguilar M."/>
            <person name="Claverie J.M."/>
            <person name="Frickenhaus S."/>
            <person name="Gonzalez K."/>
            <person name="Herman E.K."/>
            <person name="Lin Y.C."/>
            <person name="Napier J."/>
            <person name="Ogata H."/>
            <person name="Sarno A.F."/>
            <person name="Shmutz J."/>
            <person name="Schroeder D."/>
            <person name="de Vargas C."/>
            <person name="Verret F."/>
            <person name="von Dassow P."/>
            <person name="Valentin K."/>
            <person name="Van de Peer Y."/>
            <person name="Wheeler G."/>
            <person name="Dacks J.B."/>
            <person name="Delwiche C.F."/>
            <person name="Dyhrman S.T."/>
            <person name="Glockner G."/>
            <person name="John U."/>
            <person name="Richards T."/>
            <person name="Worden A.Z."/>
            <person name="Zhang X."/>
            <person name="Grigoriev I.V."/>
            <person name="Allen A.E."/>
            <person name="Bidle K."/>
            <person name="Borodovsky M."/>
            <person name="Bowler C."/>
            <person name="Brownlee C."/>
            <person name="Cock J.M."/>
            <person name="Elias M."/>
            <person name="Gladyshev V.N."/>
            <person name="Groth M."/>
            <person name="Guda C."/>
            <person name="Hadaegh A."/>
            <person name="Iglesias-Rodriguez M.D."/>
            <person name="Jenkins J."/>
            <person name="Jones B.M."/>
            <person name="Lawson T."/>
            <person name="Leese F."/>
            <person name="Lindquist E."/>
            <person name="Lobanov A."/>
            <person name="Lomsadze A."/>
            <person name="Malik S.B."/>
            <person name="Marsh M.E."/>
            <person name="Mackinder L."/>
            <person name="Mock T."/>
            <person name="Mueller-Roeber B."/>
            <person name="Pagarete A."/>
            <person name="Parker M."/>
            <person name="Probert I."/>
            <person name="Quesneville H."/>
            <person name="Raines C."/>
            <person name="Rensing S.A."/>
            <person name="Riano-Pachon D.M."/>
            <person name="Richier S."/>
            <person name="Rokitta S."/>
            <person name="Shiraiwa Y."/>
            <person name="Soanes D.M."/>
            <person name="van der Giezen M."/>
            <person name="Wahlund T.M."/>
            <person name="Williams B."/>
            <person name="Wilson W."/>
            <person name="Wolfe G."/>
            <person name="Wurch L.L."/>
        </authorList>
    </citation>
    <scope>NUCLEOTIDE SEQUENCE</scope>
</reference>
<evidence type="ECO:0000256" key="1">
    <source>
        <dbReference type="SAM" id="Coils"/>
    </source>
</evidence>
<dbReference type="GeneID" id="17277986"/>
<dbReference type="InterPro" id="IPR016177">
    <property type="entry name" value="DNA-bd_dom_sf"/>
</dbReference>
<dbReference type="RefSeq" id="XP_005785143.1">
    <property type="nucleotide sequence ID" value="XM_005785086.1"/>
</dbReference>
<dbReference type="AlphaFoldDB" id="A0A0D3KAC9"/>
<dbReference type="InterPro" id="IPR001739">
    <property type="entry name" value="Methyl_CpG_DNA-bd"/>
</dbReference>
<dbReference type="HOGENOM" id="CLU_371527_0_0_1"/>
<keyword evidence="5" id="KW-1185">Reference proteome</keyword>
<reference evidence="4" key="2">
    <citation type="submission" date="2024-10" db="UniProtKB">
        <authorList>
            <consortium name="EnsemblProtists"/>
        </authorList>
    </citation>
    <scope>IDENTIFICATION</scope>
</reference>
<dbReference type="Gene3D" id="3.30.890.10">
    <property type="entry name" value="Methyl-cpg-binding Protein 2, Chain A"/>
    <property type="match status" value="1"/>
</dbReference>
<evidence type="ECO:0000313" key="4">
    <source>
        <dbReference type="EnsemblProtists" id="EOD32714"/>
    </source>
</evidence>
<keyword evidence="1" id="KW-0175">Coiled coil</keyword>
<accession>A0A0D3KAC9</accession>